<feature type="active site" description="Proton donor; for catalytic activity" evidence="10">
    <location>
        <position position="153"/>
    </location>
</feature>
<feature type="active site" description="Schiff-base intermediate with substrate; via pyruvic acid" evidence="10">
    <location>
        <position position="125"/>
    </location>
</feature>
<organism evidence="11 12">
    <name type="scientific">Sporosarcina psychrophila</name>
    <name type="common">Bacillus psychrophilus</name>
    <dbReference type="NCBI Taxonomy" id="1476"/>
    <lineage>
        <taxon>Bacteria</taxon>
        <taxon>Bacillati</taxon>
        <taxon>Bacillota</taxon>
        <taxon>Bacilli</taxon>
        <taxon>Bacillales</taxon>
        <taxon>Caryophanaceae</taxon>
        <taxon>Sporosarcina</taxon>
    </lineage>
</organism>
<comment type="PTM">
    <text evidence="10">Is synthesized initially as an inactive proenzyme. Formation of the active enzyme involves a self-maturation process in which the active site pyruvoyl group is generated from an internal serine residue via an autocatalytic post-translational modification. Two non-identical subunits are generated from the proenzyme in this reaction, and the pyruvate is formed at the N-terminus of the alpha chain, which is derived from the carboxyl end of the proenzyme. The post-translation cleavage follows an unusual pathway, termed non-hydrolytic serinolysis, in which the side chain hydroxyl group of the serine supplies its oxygen atom to form the C-terminus of the beta chain, while the remainder of the serine residue undergoes an oxidative deamination to produce ammonia and the pyruvoyl group blocking the N-terminus of the alpha chain.</text>
</comment>
<evidence type="ECO:0000256" key="2">
    <source>
        <dbReference type="ARBA" id="ARBA00022793"/>
    </source>
</evidence>
<protein>
    <recommendedName>
        <fullName evidence="10">S-adenosylmethionine decarboxylase proenzyme</fullName>
        <shortName evidence="10">AdoMetDC</shortName>
        <shortName evidence="10">SAMDC</shortName>
        <ecNumber evidence="10">4.1.1.50</ecNumber>
    </recommendedName>
    <component>
        <recommendedName>
            <fullName evidence="10">S-adenosylmethionine decarboxylase beta chain</fullName>
        </recommendedName>
    </component>
    <component>
        <recommendedName>
            <fullName evidence="10">S-adenosylmethionine decarboxylase alpha chain</fullName>
        </recommendedName>
    </component>
</protein>
<keyword evidence="2 10" id="KW-0210">Decarboxylase</keyword>
<comment type="pathway">
    <text evidence="10">Amine and polyamine biosynthesis; S-adenosylmethioninamine biosynthesis; S-adenosylmethioninamine from S-adenosyl-L-methionine: step 1/1.</text>
</comment>
<feature type="chain" id="PRO_5044923474" description="S-adenosylmethionine decarboxylase beta chain" evidence="10">
    <location>
        <begin position="1"/>
        <end position="124"/>
    </location>
</feature>
<keyword evidence="9 10" id="KW-0670">Pyruvate</keyword>
<dbReference type="PIRSF" id="PIRSF001356">
    <property type="entry name" value="SAM_decarboxylas"/>
    <property type="match status" value="1"/>
</dbReference>
<evidence type="ECO:0000313" key="12">
    <source>
        <dbReference type="Proteomes" id="UP001549104"/>
    </source>
</evidence>
<evidence type="ECO:0000313" key="11">
    <source>
        <dbReference type="EMBL" id="MET3656789.1"/>
    </source>
</evidence>
<comment type="cofactor">
    <cofactor evidence="10">
        <name>pyruvate</name>
        <dbReference type="ChEBI" id="CHEBI:15361"/>
    </cofactor>
    <text evidence="10">Binds 1 pyruvoyl group covalently per subunit.</text>
</comment>
<keyword evidence="12" id="KW-1185">Reference proteome</keyword>
<comment type="subunit">
    <text evidence="10">Heterooctamer of four alpha and four beta chains arranged as a tetramer of alpha/beta heterodimers.</text>
</comment>
<evidence type="ECO:0000256" key="10">
    <source>
        <dbReference type="HAMAP-Rule" id="MF_00465"/>
    </source>
</evidence>
<evidence type="ECO:0000256" key="1">
    <source>
        <dbReference type="ARBA" id="ARBA00022691"/>
    </source>
</evidence>
<dbReference type="PANTHER" id="PTHR33866:SF1">
    <property type="entry name" value="S-ADENOSYLMETHIONINE DECARBOXYLASE PROENZYME"/>
    <property type="match status" value="1"/>
</dbReference>
<accession>A0ABV2K6S3</accession>
<evidence type="ECO:0000256" key="3">
    <source>
        <dbReference type="ARBA" id="ARBA00022813"/>
    </source>
</evidence>
<feature type="active site" description="Proton acceptor; for processing activity" evidence="10">
    <location>
        <position position="130"/>
    </location>
</feature>
<dbReference type="EC" id="4.1.1.50" evidence="10"/>
<keyword evidence="7 10" id="KW-0456">Lyase</keyword>
<feature type="site" description="Cleavage (non-hydrolytic); by autolysis" evidence="10">
    <location>
        <begin position="124"/>
        <end position="125"/>
    </location>
</feature>
<dbReference type="InterPro" id="IPR016067">
    <property type="entry name" value="S-AdoMet_deCO2ase_core"/>
</dbReference>
<gene>
    <name evidence="10" type="primary">speD</name>
    <name evidence="11" type="ORF">ABIC55_001876</name>
</gene>
<evidence type="ECO:0000256" key="5">
    <source>
        <dbReference type="ARBA" id="ARBA00023115"/>
    </source>
</evidence>
<keyword evidence="6 10" id="KW-0865">Zymogen</keyword>
<comment type="function">
    <text evidence="10">Catalyzes the decarboxylation of S-adenosylmethionine to S-adenosylmethioninamine (dcAdoMet), the propylamine donor required for the synthesis of the polyamines spermine and spermidine from the diamine putrescine.</text>
</comment>
<keyword evidence="8 10" id="KW-0704">Schiff base</keyword>
<feature type="modified residue" description="Pyruvic acid (Ser); by autocatalysis" evidence="10">
    <location>
        <position position="125"/>
    </location>
</feature>
<comment type="catalytic activity">
    <reaction evidence="10">
        <text>S-adenosyl-L-methionine + H(+) = S-adenosyl 3-(methylsulfanyl)propylamine + CO2</text>
        <dbReference type="Rhea" id="RHEA:15981"/>
        <dbReference type="ChEBI" id="CHEBI:15378"/>
        <dbReference type="ChEBI" id="CHEBI:16526"/>
        <dbReference type="ChEBI" id="CHEBI:57443"/>
        <dbReference type="ChEBI" id="CHEBI:59789"/>
        <dbReference type="EC" id="4.1.1.50"/>
    </reaction>
</comment>
<reference evidence="11 12" key="1">
    <citation type="submission" date="2024-06" db="EMBL/GenBank/DDBJ databases">
        <title>Sorghum-associated microbial communities from plants grown in Nebraska, USA.</title>
        <authorList>
            <person name="Schachtman D."/>
        </authorList>
    </citation>
    <scope>NUCLEOTIDE SEQUENCE [LARGE SCALE GENOMIC DNA]</scope>
    <source>
        <strain evidence="11 12">1288</strain>
    </source>
</reference>
<dbReference type="EMBL" id="JBEPME010000002">
    <property type="protein sequence ID" value="MET3656789.1"/>
    <property type="molecule type" value="Genomic_DNA"/>
</dbReference>
<keyword evidence="3 10" id="KW-0068">Autocatalytic cleavage</keyword>
<keyword evidence="5 10" id="KW-0620">Polyamine biosynthesis</keyword>
<keyword evidence="4 10" id="KW-0745">Spermidine biosynthesis</keyword>
<dbReference type="PANTHER" id="PTHR33866">
    <property type="entry name" value="S-ADENOSYLMETHIONINE DECARBOXYLASE PROENZYME"/>
    <property type="match status" value="1"/>
</dbReference>
<dbReference type="SUPFAM" id="SSF56276">
    <property type="entry name" value="S-adenosylmethionine decarboxylase"/>
    <property type="match status" value="1"/>
</dbReference>
<feature type="chain" id="PRO_5044923475" description="S-adenosylmethionine decarboxylase alpha chain" evidence="10">
    <location>
        <begin position="125"/>
        <end position="276"/>
    </location>
</feature>
<dbReference type="NCBIfam" id="TIGR03331">
    <property type="entry name" value="SAM_DCase_Eco"/>
    <property type="match status" value="1"/>
</dbReference>
<dbReference type="Proteomes" id="UP001549104">
    <property type="component" value="Unassembled WGS sequence"/>
</dbReference>
<evidence type="ECO:0000256" key="4">
    <source>
        <dbReference type="ARBA" id="ARBA00023066"/>
    </source>
</evidence>
<sequence>MKGVMVGLENKLKLYGFNNLTKTLSFNIYDVCYAKSEREQSEYIAYIDEQYNSDRLTSILYEVTDIIGAHVLNVSKQDYDPQGASVTILISEEAFPIALIDESCNKGERTILGTRKTVVGHLDKSHVTVHTYPEYHPDNSIATFRVDIDVSTCGTISPLNALDYLIGSFDSDIITTDYRVRGFTRNMEGEKLYIDHSIESIRDYIDSNTLLKYHWKDINVHQSNIFHTKLLIKDINLQDYLFNTDVSELPLNERLEITTMLRKEMTEIFNGSNIDE</sequence>
<evidence type="ECO:0000256" key="6">
    <source>
        <dbReference type="ARBA" id="ARBA00023145"/>
    </source>
</evidence>
<comment type="similarity">
    <text evidence="10">Belongs to the prokaryotic AdoMetDC family. Type 2 subfamily.</text>
</comment>
<keyword evidence="1 10" id="KW-0949">S-adenosyl-L-methionine</keyword>
<dbReference type="InterPro" id="IPR003826">
    <property type="entry name" value="AdoMetDC_fam_prok"/>
</dbReference>
<dbReference type="Pfam" id="PF02675">
    <property type="entry name" value="AdoMet_dc"/>
    <property type="match status" value="1"/>
</dbReference>
<dbReference type="InterPro" id="IPR009165">
    <property type="entry name" value="S-AdoMet_deCO2ase_bac"/>
</dbReference>
<dbReference type="GO" id="GO:0004014">
    <property type="term" value="F:adenosylmethionine decarboxylase activity"/>
    <property type="evidence" value="ECO:0007669"/>
    <property type="project" value="UniProtKB-EC"/>
</dbReference>
<evidence type="ECO:0000256" key="8">
    <source>
        <dbReference type="ARBA" id="ARBA00023270"/>
    </source>
</evidence>
<evidence type="ECO:0000256" key="9">
    <source>
        <dbReference type="ARBA" id="ARBA00023317"/>
    </source>
</evidence>
<proteinExistence type="inferred from homology"/>
<comment type="caution">
    <text evidence="11">The sequence shown here is derived from an EMBL/GenBank/DDBJ whole genome shotgun (WGS) entry which is preliminary data.</text>
</comment>
<evidence type="ECO:0000256" key="7">
    <source>
        <dbReference type="ARBA" id="ARBA00023239"/>
    </source>
</evidence>
<dbReference type="HAMAP" id="MF_00465">
    <property type="entry name" value="AdoMetDC_2"/>
    <property type="match status" value="1"/>
</dbReference>
<name>A0ABV2K6S3_SPOPS</name>
<dbReference type="Gene3D" id="3.60.90.10">
    <property type="entry name" value="S-adenosylmethionine decarboxylase"/>
    <property type="match status" value="1"/>
</dbReference>